<proteinExistence type="predicted"/>
<comment type="caution">
    <text evidence="2">The sequence shown here is derived from an EMBL/GenBank/DDBJ whole genome shotgun (WGS) entry which is preliminary data.</text>
</comment>
<organism evidence="2 3">
    <name type="scientific">Penicillium frequentans</name>
    <dbReference type="NCBI Taxonomy" id="3151616"/>
    <lineage>
        <taxon>Eukaryota</taxon>
        <taxon>Fungi</taxon>
        <taxon>Dikarya</taxon>
        <taxon>Ascomycota</taxon>
        <taxon>Pezizomycotina</taxon>
        <taxon>Eurotiomycetes</taxon>
        <taxon>Eurotiomycetidae</taxon>
        <taxon>Eurotiales</taxon>
        <taxon>Aspergillaceae</taxon>
        <taxon>Penicillium</taxon>
    </lineage>
</organism>
<dbReference type="InterPro" id="IPR057683">
    <property type="entry name" value="DUF7923"/>
</dbReference>
<evidence type="ECO:0000313" key="2">
    <source>
        <dbReference type="EMBL" id="KAJ5553143.1"/>
    </source>
</evidence>
<name>A0AAD6D3T5_9EURO</name>
<gene>
    <name evidence="2" type="ORF">N7494_002521</name>
</gene>
<evidence type="ECO:0000313" key="3">
    <source>
        <dbReference type="Proteomes" id="UP001220324"/>
    </source>
</evidence>
<dbReference type="AlphaFoldDB" id="A0AAD6D3T5"/>
<dbReference type="PANTHER" id="PTHR37543">
    <property type="entry name" value="CCCH ZINC FINGER DNA BINDING PROTEIN (AFU_ORTHOLOGUE AFUA_5G12760)"/>
    <property type="match status" value="1"/>
</dbReference>
<feature type="domain" description="DUF7923" evidence="1">
    <location>
        <begin position="21"/>
        <end position="202"/>
    </location>
</feature>
<dbReference type="PANTHER" id="PTHR37543:SF1">
    <property type="entry name" value="CCCH ZINC FINGER DNA BINDING PROTEIN (AFU_ORTHOLOGUE AFUA_5G12760)"/>
    <property type="match status" value="1"/>
</dbReference>
<keyword evidence="3" id="KW-1185">Reference proteome</keyword>
<protein>
    <recommendedName>
        <fullName evidence="1">DUF7923 domain-containing protein</fullName>
    </recommendedName>
</protein>
<dbReference type="EMBL" id="JAQIZZ010000002">
    <property type="protein sequence ID" value="KAJ5553143.1"/>
    <property type="molecule type" value="Genomic_DNA"/>
</dbReference>
<evidence type="ECO:0000259" key="1">
    <source>
        <dbReference type="Pfam" id="PF25540"/>
    </source>
</evidence>
<dbReference type="Pfam" id="PF25540">
    <property type="entry name" value="DUF7923"/>
    <property type="match status" value="1"/>
</dbReference>
<reference evidence="2 3" key="1">
    <citation type="journal article" date="2023" name="IMA Fungus">
        <title>Comparative genomic study of the Penicillium genus elucidates a diverse pangenome and 15 lateral gene transfer events.</title>
        <authorList>
            <person name="Petersen C."/>
            <person name="Sorensen T."/>
            <person name="Nielsen M.R."/>
            <person name="Sondergaard T.E."/>
            <person name="Sorensen J.L."/>
            <person name="Fitzpatrick D.A."/>
            <person name="Frisvad J.C."/>
            <person name="Nielsen K.L."/>
        </authorList>
    </citation>
    <scope>NUCLEOTIDE SEQUENCE [LARGE SCALE GENOMIC DNA]</scope>
    <source>
        <strain evidence="2 3">IBT 35679</strain>
    </source>
</reference>
<sequence length="477" mass="54178">MFGKSASRAAPNTSNGQINKAQNNFVVVLVDGDGALFRDDLLRRPREGAVEASRRLVQAVKDNIPNGSMDKNNLTIVVRIFANARDLSRVMAQEGAIGSRDDFTLFMQQFNNSCGDFDFINVGPGKENADSKMRKMLDHYYRNVQCKKIFWVGCHDNGYLHDLRQYMTHPDSIDRITLVETTPAQPNFKRLPFSMTRFDSVFRDTSLTGEEAEYNATSDFSISPDYSPTSVKSSPTRSLEFPVLTNMSPSRLSPVKQTTLDNKPSPSMPLMPVFIHTPRNLSTSQPQTYNHSFETASPHNTLSQPSQIYFTDIPLEQPQPKPHAQIQQWPNLITSGNGGISIRYTPRSPSTPSYASVGGPNHQNMFMQTVTNTRRMLLDMDGFRLDDPNFKPNDKSASDSYFHKLQKVKFHSRGFCNYKYLQGECRKGVTCPMEHNVLLSEDELAVHRFDEHFERREGDAWEVWTEGNDFPDYIRKG</sequence>
<accession>A0AAD6D3T5</accession>
<dbReference type="Proteomes" id="UP001220324">
    <property type="component" value="Unassembled WGS sequence"/>
</dbReference>